<dbReference type="EMBL" id="GL996499">
    <property type="protein sequence ID" value="EGW35603.1"/>
    <property type="molecule type" value="Genomic_DNA"/>
</dbReference>
<keyword evidence="5" id="KW-0812">Transmembrane</keyword>
<comment type="pathway">
    <text evidence="2">Protein modification; protein glycosylation.</text>
</comment>
<evidence type="ECO:0000256" key="4">
    <source>
        <dbReference type="ARBA" id="ARBA00022679"/>
    </source>
</evidence>
<proteinExistence type="inferred from homology"/>
<comment type="similarity">
    <text evidence="3">Belongs to the MNN1/MNT family.</text>
</comment>
<dbReference type="RefSeq" id="XP_007373015.1">
    <property type="nucleotide sequence ID" value="XM_007372953.1"/>
</dbReference>
<protein>
    <recommendedName>
        <fullName evidence="12">Alpha-1,2-mannosyltransferase</fullName>
    </recommendedName>
</protein>
<keyword evidence="4" id="KW-0808">Transferase</keyword>
<evidence type="ECO:0000256" key="6">
    <source>
        <dbReference type="ARBA" id="ARBA00022968"/>
    </source>
</evidence>
<evidence type="ECO:0000256" key="7">
    <source>
        <dbReference type="ARBA" id="ARBA00022989"/>
    </source>
</evidence>
<reference evidence="10 11" key="1">
    <citation type="journal article" date="2011" name="Proc. Natl. Acad. Sci. U.S.A.">
        <title>Comparative genomics of xylose-fermenting fungi for enhanced biofuel production.</title>
        <authorList>
            <person name="Wohlbach D.J."/>
            <person name="Kuo A."/>
            <person name="Sato T.K."/>
            <person name="Potts K.M."/>
            <person name="Salamov A.A."/>
            <person name="LaButti K.M."/>
            <person name="Sun H."/>
            <person name="Clum A."/>
            <person name="Pangilinan J.L."/>
            <person name="Lindquist E.A."/>
            <person name="Lucas S."/>
            <person name="Lapidus A."/>
            <person name="Jin M."/>
            <person name="Gunawan C."/>
            <person name="Balan V."/>
            <person name="Dale B.E."/>
            <person name="Jeffries T.W."/>
            <person name="Zinkel R."/>
            <person name="Barry K.W."/>
            <person name="Grigoriev I.V."/>
            <person name="Gasch A.P."/>
        </authorList>
    </citation>
    <scope>NUCLEOTIDE SEQUENCE [LARGE SCALE GENOMIC DNA]</scope>
    <source>
        <strain evidence="11">NRRL Y-27907 / 11-Y1</strain>
    </source>
</reference>
<evidence type="ECO:0000256" key="5">
    <source>
        <dbReference type="ARBA" id="ARBA00022692"/>
    </source>
</evidence>
<dbReference type="STRING" id="619300.G3AE69"/>
<dbReference type="InterPro" id="IPR029044">
    <property type="entry name" value="Nucleotide-diphossugar_trans"/>
</dbReference>
<evidence type="ECO:0000256" key="1">
    <source>
        <dbReference type="ARBA" id="ARBA00004323"/>
    </source>
</evidence>
<name>G3AE69_SPAPN</name>
<keyword evidence="9" id="KW-0472">Membrane</keyword>
<dbReference type="GeneID" id="18872627"/>
<gene>
    <name evidence="10" type="ORF">SPAPADRAFT_58822</name>
</gene>
<dbReference type="Pfam" id="PF11051">
    <property type="entry name" value="Mannosyl_trans3"/>
    <property type="match status" value="1"/>
</dbReference>
<dbReference type="eggNOG" id="ENOG502QW0I">
    <property type="taxonomic scope" value="Eukaryota"/>
</dbReference>
<evidence type="ECO:0000256" key="8">
    <source>
        <dbReference type="ARBA" id="ARBA00023034"/>
    </source>
</evidence>
<dbReference type="UniPathway" id="UPA00378"/>
<evidence type="ECO:0000256" key="2">
    <source>
        <dbReference type="ARBA" id="ARBA00004922"/>
    </source>
</evidence>
<evidence type="ECO:0000313" key="11">
    <source>
        <dbReference type="Proteomes" id="UP000000709"/>
    </source>
</evidence>
<dbReference type="GO" id="GO:0046354">
    <property type="term" value="P:mannan biosynthetic process"/>
    <property type="evidence" value="ECO:0007669"/>
    <property type="project" value="UniProtKB-ARBA"/>
</dbReference>
<feature type="non-terminal residue" evidence="10">
    <location>
        <position position="491"/>
    </location>
</feature>
<dbReference type="OrthoDB" id="430354at2759"/>
<dbReference type="GO" id="GO:0000139">
    <property type="term" value="C:Golgi membrane"/>
    <property type="evidence" value="ECO:0007669"/>
    <property type="project" value="UniProtKB-SubCell"/>
</dbReference>
<dbReference type="AlphaFoldDB" id="G3AE69"/>
<dbReference type="KEGG" id="spaa:SPAPADRAFT_58822"/>
<evidence type="ECO:0000313" key="10">
    <source>
        <dbReference type="EMBL" id="EGW35603.1"/>
    </source>
</evidence>
<dbReference type="SUPFAM" id="SSF53448">
    <property type="entry name" value="Nucleotide-diphospho-sugar transferases"/>
    <property type="match status" value="1"/>
</dbReference>
<dbReference type="HOGENOM" id="CLU_013298_0_1_1"/>
<comment type="subcellular location">
    <subcellularLocation>
        <location evidence="1">Golgi apparatus membrane</location>
        <topology evidence="1">Single-pass type II membrane protein</topology>
    </subcellularLocation>
</comment>
<sequence length="491" mass="56219">MFSILSQKRKVLSLIFALLIIVVVYEASSFYFDLPLSRVTSTGWLTQEEDHLQPSQKSQPSEPVSPQSFWSSIFKIYDSNKIPTDEGDWIKYPPNLNRDFAKTRRRLLQRCEVSHTHLEEIKRKHAAVVSDLPDVLPDNTYEPASKGIVMVGGGFFSWLSFLSVLQLRELGSTLPIEIVIPSAKEYDPIFCDEQLPKYNAKCVVITEQLGLSDTDWQFEKYQYKGLALLVNSFQHVFLLDSDNFPVANVDQYFESPVYKDNGMVLWPDYWKHSISPLYYDIANLSVTFNKQVRSGAFDLLEPYTLNAAEMDGATFHDLEGTISDLSTESGQLIVNKATHGKMLLLSLYYNVVGPHVYYRLFSLGARGEGDKDTFASAALVTKSPYYQVKSYIKTFFMTFKDESTKSSAMGQHDPQLDYELFNAKYAELKADPKTKFSSLEDQKQLLESFNKKYFHKVDTVPVFSLHCNIWKLDPPDYMGRDAIYNAKENRL</sequence>
<dbReference type="GO" id="GO:0000026">
    <property type="term" value="F:alpha-1,2-mannosyltransferase activity"/>
    <property type="evidence" value="ECO:0007669"/>
    <property type="project" value="TreeGrafter"/>
</dbReference>
<dbReference type="InterPro" id="IPR022751">
    <property type="entry name" value="Alpha_mannosyltransferase"/>
</dbReference>
<keyword evidence="6" id="KW-0735">Signal-anchor</keyword>
<accession>G3AE69</accession>
<keyword evidence="11" id="KW-1185">Reference proteome</keyword>
<evidence type="ECO:0008006" key="12">
    <source>
        <dbReference type="Google" id="ProtNLM"/>
    </source>
</evidence>
<dbReference type="PANTHER" id="PTHR31646:SF1">
    <property type="entry name" value="ALPHA-1,2-MANNOSYLTRANSFERASE MNN2"/>
    <property type="match status" value="1"/>
</dbReference>
<keyword evidence="7" id="KW-1133">Transmembrane helix</keyword>
<keyword evidence="8" id="KW-0333">Golgi apparatus</keyword>
<organism evidence="11">
    <name type="scientific">Spathaspora passalidarum (strain NRRL Y-27907 / 11-Y1)</name>
    <dbReference type="NCBI Taxonomy" id="619300"/>
    <lineage>
        <taxon>Eukaryota</taxon>
        <taxon>Fungi</taxon>
        <taxon>Dikarya</taxon>
        <taxon>Ascomycota</taxon>
        <taxon>Saccharomycotina</taxon>
        <taxon>Pichiomycetes</taxon>
        <taxon>Debaryomycetaceae</taxon>
        <taxon>Spathaspora</taxon>
    </lineage>
</organism>
<dbReference type="Proteomes" id="UP000000709">
    <property type="component" value="Unassembled WGS sequence"/>
</dbReference>
<evidence type="ECO:0000256" key="9">
    <source>
        <dbReference type="ARBA" id="ARBA00023136"/>
    </source>
</evidence>
<dbReference type="OMA" id="IYDEERM"/>
<dbReference type="InParanoid" id="G3AE69"/>
<dbReference type="PANTHER" id="PTHR31646">
    <property type="entry name" value="ALPHA-1,2-MANNOSYLTRANSFERASE MNN2"/>
    <property type="match status" value="1"/>
</dbReference>
<evidence type="ECO:0000256" key="3">
    <source>
        <dbReference type="ARBA" id="ARBA00009105"/>
    </source>
</evidence>